<dbReference type="Pfam" id="PF00884">
    <property type="entry name" value="Sulfatase"/>
    <property type="match status" value="1"/>
</dbReference>
<name>A0A8X8H373_9RHOB</name>
<dbReference type="Gene3D" id="2.150.10.10">
    <property type="entry name" value="Serralysin-like metalloprotease, C-terminal"/>
    <property type="match status" value="6"/>
</dbReference>
<feature type="domain" description="Sulfatase N-terminal" evidence="3">
    <location>
        <begin position="3"/>
        <end position="334"/>
    </location>
</feature>
<dbReference type="InterPro" id="IPR011049">
    <property type="entry name" value="Serralysin-like_metalloprot_C"/>
</dbReference>
<keyword evidence="1" id="KW-0479">Metal-binding</keyword>
<dbReference type="InterPro" id="IPR017850">
    <property type="entry name" value="Alkaline_phosphatase_core_sf"/>
</dbReference>
<comment type="caution">
    <text evidence="4">The sequence shown here is derived from an EMBL/GenBank/DDBJ whole genome shotgun (WGS) entry which is preliminary data.</text>
</comment>
<dbReference type="GO" id="GO:0005737">
    <property type="term" value="C:cytoplasm"/>
    <property type="evidence" value="ECO:0007669"/>
    <property type="project" value="TreeGrafter"/>
</dbReference>
<protein>
    <submittedName>
        <fullName evidence="4">Sulfatase-like hydrolase/transferase</fullName>
    </submittedName>
</protein>
<dbReference type="PANTHER" id="PTHR45953:SF1">
    <property type="entry name" value="IDURONATE 2-SULFATASE"/>
    <property type="match status" value="1"/>
</dbReference>
<dbReference type="PANTHER" id="PTHR45953">
    <property type="entry name" value="IDURONATE 2-SULFATASE"/>
    <property type="match status" value="1"/>
</dbReference>
<reference evidence="4" key="1">
    <citation type="submission" date="2020-05" db="EMBL/GenBank/DDBJ databases">
        <title>Fertoebacter nigrum gen. nov., sp. nov., a new member of the family Rhodobacteraceae.</title>
        <authorList>
            <person name="Szuroczki S."/>
            <person name="Abbaszade G."/>
            <person name="Buni D."/>
            <person name="Schumann P."/>
            <person name="Toth E."/>
        </authorList>
    </citation>
    <scope>NUCLEOTIDE SEQUENCE</scope>
    <source>
        <strain evidence="4">RG-N-1a</strain>
    </source>
</reference>
<dbReference type="PROSITE" id="PS00330">
    <property type="entry name" value="HEMOLYSIN_CALCIUM"/>
    <property type="match status" value="7"/>
</dbReference>
<dbReference type="RefSeq" id="WP_152828493.1">
    <property type="nucleotide sequence ID" value="NZ_WHUT02000016.1"/>
</dbReference>
<evidence type="ECO:0000313" key="5">
    <source>
        <dbReference type="Proteomes" id="UP000484076"/>
    </source>
</evidence>
<organism evidence="4 5">
    <name type="scientific">Fertoeibacter niger</name>
    <dbReference type="NCBI Taxonomy" id="2656921"/>
    <lineage>
        <taxon>Bacteria</taxon>
        <taxon>Pseudomonadati</taxon>
        <taxon>Pseudomonadota</taxon>
        <taxon>Alphaproteobacteria</taxon>
        <taxon>Rhodobacterales</taxon>
        <taxon>Paracoccaceae</taxon>
        <taxon>Fertoeibacter</taxon>
    </lineage>
</organism>
<evidence type="ECO:0000256" key="1">
    <source>
        <dbReference type="ARBA" id="ARBA00022723"/>
    </source>
</evidence>
<gene>
    <name evidence="4" type="ORF">GEU84_019055</name>
</gene>
<dbReference type="InterPro" id="IPR000917">
    <property type="entry name" value="Sulfatase_N"/>
</dbReference>
<keyword evidence="2 4" id="KW-0378">Hydrolase</keyword>
<dbReference type="InterPro" id="IPR001343">
    <property type="entry name" value="Hemolysn_Ca-bd"/>
</dbReference>
<sequence length="878" mass="89656">MANTVIISVDDLTYWVGAHTLYSAQVKAPNIQRLADMGVSFTNAYTPEAICNPARTSFFSGQTPNVTGVHANDQAWHEHVAPAATLAAHFLRAGHDVAGFGKLLHTLDLPEDVYSQMFSHYAPVSGYQGGAPATSFVQPLPPGVAETALADHVTISRAIDFLQNHDGDAPFLLNVGLVKPHLNWVVPKAYFDLYPLSQIVVPGLVGDDMSQVPAFIRDQLVDSRGHPTPDSVIGAKLFMQGYLASLSYADAQIGRLFAALDAAGSFDDTTIMLWSDHGYHLGDRDNLWGKFTLWEEATKVPFVIKLPGNAQAGAVVDDVVSLVDAMPTLLDLAGLDIPDGLSGDSLVPLLYGTGPANGDGMSLTWMFGSVMLRTATHAFIRYEDGSEEMYDMIADPDQIHNLLGRPGQGPQAAELRAALIDKADIVLLVGGQASGTAAGEMFHLNAAGDHAAGRGGDDRYYVNHTGTTVTEAAGGGHDIIFTSVDVLLPDHVEDLVVSRYTGAEVSRLGGNALANRIIGGTGAESITGGGGDDTLRGGGGGDTLLGEAGNDGLVGSTAADLLYGGDGSDRLRGNGGRDTLYGGAGIDILETRSGDVWLYGGDGTDILVSAGGTAFLDGGAGADQFRAAAGAQNTVSYLSSATGVVASLRDAALNTGDARGDVYHNIGHLAGSAFADRLEGNAAANHLGGDAGNDTLSGGAGDDVLEGGAGADRLDGGEGRDMAAYATSATGLRADLLMAGTNTGAAAGDVYSGIEGLRGGAGADVLLGDTLANRIEGGAGHDALHGRAGDDTLAGGDGNDVLFGGTGADRLEGGAGFDTVHYTGTAGLRADLLVASTNTGEAMGDSFSGIEALTGTAGQDTLLGHTGADVLDGGAGHD</sequence>
<dbReference type="Pfam" id="PF00353">
    <property type="entry name" value="HemolysinCabind"/>
    <property type="match status" value="5"/>
</dbReference>
<dbReference type="SUPFAM" id="SSF53649">
    <property type="entry name" value="Alkaline phosphatase-like"/>
    <property type="match status" value="1"/>
</dbReference>
<dbReference type="PRINTS" id="PR00313">
    <property type="entry name" value="CABNDNGRPT"/>
</dbReference>
<proteinExistence type="predicted"/>
<dbReference type="SUPFAM" id="SSF51120">
    <property type="entry name" value="beta-Roll"/>
    <property type="match status" value="5"/>
</dbReference>
<evidence type="ECO:0000256" key="2">
    <source>
        <dbReference type="ARBA" id="ARBA00022801"/>
    </source>
</evidence>
<dbReference type="InterPro" id="IPR018511">
    <property type="entry name" value="Hemolysin-typ_Ca-bd_CS"/>
</dbReference>
<keyword evidence="5" id="KW-1185">Reference proteome</keyword>
<dbReference type="EMBL" id="WHUT02000016">
    <property type="protein sequence ID" value="NUB46496.1"/>
    <property type="molecule type" value="Genomic_DNA"/>
</dbReference>
<dbReference type="Gene3D" id="3.40.720.10">
    <property type="entry name" value="Alkaline Phosphatase, subunit A"/>
    <property type="match status" value="1"/>
</dbReference>
<dbReference type="GO" id="GO:0008484">
    <property type="term" value="F:sulfuric ester hydrolase activity"/>
    <property type="evidence" value="ECO:0007669"/>
    <property type="project" value="TreeGrafter"/>
</dbReference>
<feature type="non-terminal residue" evidence="4">
    <location>
        <position position="878"/>
    </location>
</feature>
<dbReference type="Proteomes" id="UP000484076">
    <property type="component" value="Unassembled WGS sequence"/>
</dbReference>
<evidence type="ECO:0000313" key="4">
    <source>
        <dbReference type="EMBL" id="NUB46496.1"/>
    </source>
</evidence>
<dbReference type="GO" id="GO:0005509">
    <property type="term" value="F:calcium ion binding"/>
    <property type="evidence" value="ECO:0007669"/>
    <property type="project" value="InterPro"/>
</dbReference>
<evidence type="ECO:0000259" key="3">
    <source>
        <dbReference type="Pfam" id="PF00884"/>
    </source>
</evidence>
<accession>A0A8X8H373</accession>
<dbReference type="AlphaFoldDB" id="A0A8X8H373"/>